<dbReference type="InterPro" id="IPR018357">
    <property type="entry name" value="Hexapep_transf_CS"/>
</dbReference>
<dbReference type="SUPFAM" id="SSF51161">
    <property type="entry name" value="Trimeric LpxA-like enzymes"/>
    <property type="match status" value="1"/>
</dbReference>
<organism evidence="3 4">
    <name type="scientific">Microbacterium pumilum</name>
    <dbReference type="NCBI Taxonomy" id="344165"/>
    <lineage>
        <taxon>Bacteria</taxon>
        <taxon>Bacillati</taxon>
        <taxon>Actinomycetota</taxon>
        <taxon>Actinomycetes</taxon>
        <taxon>Micrococcales</taxon>
        <taxon>Microbacteriaceae</taxon>
        <taxon>Microbacterium</taxon>
    </lineage>
</organism>
<keyword evidence="2" id="KW-0677">Repeat</keyword>
<dbReference type="CDD" id="cd03360">
    <property type="entry name" value="LbH_AT_putative"/>
    <property type="match status" value="1"/>
</dbReference>
<dbReference type="RefSeq" id="WP_344059095.1">
    <property type="nucleotide sequence ID" value="NZ_BAAAOH010000001.1"/>
</dbReference>
<name>A0ABN2S1H4_9MICO</name>
<comment type="caution">
    <text evidence="3">The sequence shown here is derived from an EMBL/GenBank/DDBJ whole genome shotgun (WGS) entry which is preliminary data.</text>
</comment>
<gene>
    <name evidence="3" type="ORF">GCM10009777_09850</name>
</gene>
<dbReference type="PANTHER" id="PTHR43300">
    <property type="entry name" value="ACETYLTRANSFERASE"/>
    <property type="match status" value="1"/>
</dbReference>
<sequence>MTAGLLLIGASGLAREVIAAGVTGVVGILDDNLDLHGTEVAGVPVVGSIVDAVKREESLLVCVGPSLGRRHVVRRLHKFGVSGDRYATYVARSARVGATSDIDRGSIVMDGVVITADAKIGRHVVIMPNCTITHDNVLGDFATLAAGVSLGGSVHIRESAYIGMNVSVRQGLTIGAEATIGMGAVVLEDVPDEQTWVGIPAHPLGVTS</sequence>
<evidence type="ECO:0000256" key="2">
    <source>
        <dbReference type="ARBA" id="ARBA00022737"/>
    </source>
</evidence>
<protein>
    <recommendedName>
        <fullName evidence="5">Acetyltransferase</fullName>
    </recommendedName>
</protein>
<reference evidence="3 4" key="1">
    <citation type="journal article" date="2019" name="Int. J. Syst. Evol. Microbiol.">
        <title>The Global Catalogue of Microorganisms (GCM) 10K type strain sequencing project: providing services to taxonomists for standard genome sequencing and annotation.</title>
        <authorList>
            <consortium name="The Broad Institute Genomics Platform"/>
            <consortium name="The Broad Institute Genome Sequencing Center for Infectious Disease"/>
            <person name="Wu L."/>
            <person name="Ma J."/>
        </authorList>
    </citation>
    <scope>NUCLEOTIDE SEQUENCE [LARGE SCALE GENOMIC DNA]</scope>
    <source>
        <strain evidence="3 4">JCM 14902</strain>
    </source>
</reference>
<dbReference type="InterPro" id="IPR011004">
    <property type="entry name" value="Trimer_LpxA-like_sf"/>
</dbReference>
<accession>A0ABN2S1H4</accession>
<dbReference type="PROSITE" id="PS00101">
    <property type="entry name" value="HEXAPEP_TRANSFERASES"/>
    <property type="match status" value="1"/>
</dbReference>
<dbReference type="InterPro" id="IPR020019">
    <property type="entry name" value="AcTrfase_PglD-like"/>
</dbReference>
<evidence type="ECO:0000313" key="3">
    <source>
        <dbReference type="EMBL" id="GAA1978724.1"/>
    </source>
</evidence>
<dbReference type="PANTHER" id="PTHR43300:SF7">
    <property type="entry name" value="UDP-N-ACETYLBACILLOSAMINE N-ACETYLTRANSFERASE"/>
    <property type="match status" value="1"/>
</dbReference>
<dbReference type="EMBL" id="BAAAOH010000001">
    <property type="protein sequence ID" value="GAA1978724.1"/>
    <property type="molecule type" value="Genomic_DNA"/>
</dbReference>
<dbReference type="Proteomes" id="UP001500326">
    <property type="component" value="Unassembled WGS sequence"/>
</dbReference>
<proteinExistence type="predicted"/>
<dbReference type="Gene3D" id="3.40.50.20">
    <property type="match status" value="1"/>
</dbReference>
<evidence type="ECO:0000313" key="4">
    <source>
        <dbReference type="Proteomes" id="UP001500326"/>
    </source>
</evidence>
<dbReference type="InterPro" id="IPR050179">
    <property type="entry name" value="Trans_hexapeptide_repeat"/>
</dbReference>
<evidence type="ECO:0000256" key="1">
    <source>
        <dbReference type="ARBA" id="ARBA00022679"/>
    </source>
</evidence>
<keyword evidence="1" id="KW-0808">Transferase</keyword>
<keyword evidence="4" id="KW-1185">Reference proteome</keyword>
<dbReference type="Gene3D" id="2.160.10.10">
    <property type="entry name" value="Hexapeptide repeat proteins"/>
    <property type="match status" value="1"/>
</dbReference>
<dbReference type="NCBIfam" id="TIGR03570">
    <property type="entry name" value="NeuD_NnaD"/>
    <property type="match status" value="1"/>
</dbReference>
<evidence type="ECO:0008006" key="5">
    <source>
        <dbReference type="Google" id="ProtNLM"/>
    </source>
</evidence>